<sequence length="201" mass="22561">MYKVGITGGIGSGKTTVCKVFEVLGIPVFYADTVAKEIMVKDNILIRGIKSTFGEKSYFADGKLNNKHIASIVFNNETELTKLNALVHPAVFRAFDTWEESISNEVPYTLKEAALLFESGSYKMCDTTILVTASIDLKLKRVMQRDGVTAEQVKARMDKQLSDEEKAKMANYFITNDEEYSIIEQVLVLHKKFLEVASNKK</sequence>
<keyword evidence="5" id="KW-0808">Transferase</keyword>
<keyword evidence="2 5" id="KW-0547">Nucleotide-binding</keyword>
<evidence type="ECO:0000256" key="2">
    <source>
        <dbReference type="ARBA" id="ARBA00022741"/>
    </source>
</evidence>
<comment type="pathway">
    <text evidence="5">Cofactor biosynthesis; coenzyme A biosynthesis; CoA from (R)-pantothenate: step 5/5.</text>
</comment>
<dbReference type="RefSeq" id="WP_344764504.1">
    <property type="nucleotide sequence ID" value="NZ_BAABAK010000001.1"/>
</dbReference>
<dbReference type="PROSITE" id="PS51219">
    <property type="entry name" value="DPCK"/>
    <property type="match status" value="1"/>
</dbReference>
<dbReference type="PANTHER" id="PTHR10695:SF46">
    <property type="entry name" value="BIFUNCTIONAL COENZYME A SYNTHASE-RELATED"/>
    <property type="match status" value="1"/>
</dbReference>
<evidence type="ECO:0000313" key="8">
    <source>
        <dbReference type="Proteomes" id="UP001501081"/>
    </source>
</evidence>
<comment type="caution">
    <text evidence="7">The sequence shown here is derived from an EMBL/GenBank/DDBJ whole genome shotgun (WGS) entry which is preliminary data.</text>
</comment>
<accession>A0ABP7NSB1</accession>
<comment type="subcellular location">
    <subcellularLocation>
        <location evidence="5">Cytoplasm</location>
    </subcellularLocation>
</comment>
<comment type="function">
    <text evidence="5">Catalyzes the phosphorylation of the 3'-hydroxyl group of dephosphocoenzyme A to form coenzyme A.</text>
</comment>
<name>A0ABP7NSB1_9SPHI</name>
<evidence type="ECO:0000313" key="7">
    <source>
        <dbReference type="EMBL" id="GAA3953008.1"/>
    </source>
</evidence>
<dbReference type="Gene3D" id="3.40.50.300">
    <property type="entry name" value="P-loop containing nucleotide triphosphate hydrolases"/>
    <property type="match status" value="1"/>
</dbReference>
<keyword evidence="5 7" id="KW-0418">Kinase</keyword>
<dbReference type="EC" id="2.7.1.24" evidence="5 6"/>
<keyword evidence="5" id="KW-0963">Cytoplasm</keyword>
<comment type="similarity">
    <text evidence="1 5">Belongs to the CoaE family.</text>
</comment>
<dbReference type="InterPro" id="IPR001977">
    <property type="entry name" value="Depp_CoAkinase"/>
</dbReference>
<dbReference type="GO" id="GO:0016301">
    <property type="term" value="F:kinase activity"/>
    <property type="evidence" value="ECO:0007669"/>
    <property type="project" value="UniProtKB-KW"/>
</dbReference>
<dbReference type="EMBL" id="BAABAK010000001">
    <property type="protein sequence ID" value="GAA3953008.1"/>
    <property type="molecule type" value="Genomic_DNA"/>
</dbReference>
<dbReference type="Pfam" id="PF01121">
    <property type="entry name" value="CoaE"/>
    <property type="match status" value="1"/>
</dbReference>
<dbReference type="HAMAP" id="MF_00376">
    <property type="entry name" value="Dephospho_CoA_kinase"/>
    <property type="match status" value="1"/>
</dbReference>
<gene>
    <name evidence="5 7" type="primary">coaE</name>
    <name evidence="7" type="ORF">GCM10022246_04040</name>
</gene>
<keyword evidence="4 5" id="KW-0173">Coenzyme A biosynthesis</keyword>
<dbReference type="Proteomes" id="UP001501081">
    <property type="component" value="Unassembled WGS sequence"/>
</dbReference>
<evidence type="ECO:0000256" key="3">
    <source>
        <dbReference type="ARBA" id="ARBA00022840"/>
    </source>
</evidence>
<dbReference type="SUPFAM" id="SSF52540">
    <property type="entry name" value="P-loop containing nucleoside triphosphate hydrolases"/>
    <property type="match status" value="1"/>
</dbReference>
<evidence type="ECO:0000256" key="6">
    <source>
        <dbReference type="NCBIfam" id="TIGR00152"/>
    </source>
</evidence>
<dbReference type="PANTHER" id="PTHR10695">
    <property type="entry name" value="DEPHOSPHO-COA KINASE-RELATED"/>
    <property type="match status" value="1"/>
</dbReference>
<keyword evidence="3 5" id="KW-0067">ATP-binding</keyword>
<organism evidence="7 8">
    <name type="scientific">Pedobacter ginsengiterrae</name>
    <dbReference type="NCBI Taxonomy" id="871696"/>
    <lineage>
        <taxon>Bacteria</taxon>
        <taxon>Pseudomonadati</taxon>
        <taxon>Bacteroidota</taxon>
        <taxon>Sphingobacteriia</taxon>
        <taxon>Sphingobacteriales</taxon>
        <taxon>Sphingobacteriaceae</taxon>
        <taxon>Pedobacter</taxon>
    </lineage>
</organism>
<evidence type="ECO:0000256" key="5">
    <source>
        <dbReference type="HAMAP-Rule" id="MF_00376"/>
    </source>
</evidence>
<reference evidence="8" key="1">
    <citation type="journal article" date="2019" name="Int. J. Syst. Evol. Microbiol.">
        <title>The Global Catalogue of Microorganisms (GCM) 10K type strain sequencing project: providing services to taxonomists for standard genome sequencing and annotation.</title>
        <authorList>
            <consortium name="The Broad Institute Genomics Platform"/>
            <consortium name="The Broad Institute Genome Sequencing Center for Infectious Disease"/>
            <person name="Wu L."/>
            <person name="Ma J."/>
        </authorList>
    </citation>
    <scope>NUCLEOTIDE SEQUENCE [LARGE SCALE GENOMIC DNA]</scope>
    <source>
        <strain evidence="8">JCM 17338</strain>
    </source>
</reference>
<keyword evidence="8" id="KW-1185">Reference proteome</keyword>
<protein>
    <recommendedName>
        <fullName evidence="5 6">Dephospho-CoA kinase</fullName>
        <ecNumber evidence="5 6">2.7.1.24</ecNumber>
    </recommendedName>
    <alternativeName>
        <fullName evidence="5">Dephosphocoenzyme A kinase</fullName>
    </alternativeName>
</protein>
<feature type="binding site" evidence="5">
    <location>
        <begin position="11"/>
        <end position="16"/>
    </location>
    <ligand>
        <name>ATP</name>
        <dbReference type="ChEBI" id="CHEBI:30616"/>
    </ligand>
</feature>
<dbReference type="NCBIfam" id="TIGR00152">
    <property type="entry name" value="dephospho-CoA kinase"/>
    <property type="match status" value="1"/>
</dbReference>
<evidence type="ECO:0000256" key="1">
    <source>
        <dbReference type="ARBA" id="ARBA00009018"/>
    </source>
</evidence>
<proteinExistence type="inferred from homology"/>
<dbReference type="InterPro" id="IPR027417">
    <property type="entry name" value="P-loop_NTPase"/>
</dbReference>
<comment type="catalytic activity">
    <reaction evidence="5">
        <text>3'-dephospho-CoA + ATP = ADP + CoA + H(+)</text>
        <dbReference type="Rhea" id="RHEA:18245"/>
        <dbReference type="ChEBI" id="CHEBI:15378"/>
        <dbReference type="ChEBI" id="CHEBI:30616"/>
        <dbReference type="ChEBI" id="CHEBI:57287"/>
        <dbReference type="ChEBI" id="CHEBI:57328"/>
        <dbReference type="ChEBI" id="CHEBI:456216"/>
        <dbReference type="EC" id="2.7.1.24"/>
    </reaction>
</comment>
<dbReference type="CDD" id="cd02022">
    <property type="entry name" value="DPCK"/>
    <property type="match status" value="1"/>
</dbReference>
<evidence type="ECO:0000256" key="4">
    <source>
        <dbReference type="ARBA" id="ARBA00022993"/>
    </source>
</evidence>